<protein>
    <submittedName>
        <fullName evidence="2">Btk-binding protein-related</fullName>
    </submittedName>
</protein>
<dbReference type="SUPFAM" id="SSF50985">
    <property type="entry name" value="RCC1/BLIP-II"/>
    <property type="match status" value="1"/>
</dbReference>
<dbReference type="Gene3D" id="2.130.10.30">
    <property type="entry name" value="Regulator of chromosome condensation 1/beta-lactamase-inhibitor protein II"/>
    <property type="match status" value="1"/>
</dbReference>
<dbReference type="InterPro" id="IPR009091">
    <property type="entry name" value="RCC1/BLIP-II"/>
</dbReference>
<keyword evidence="3" id="KW-1185">Reference proteome</keyword>
<name>A0ABQ8Y539_9EUKA</name>
<sequence>MHWNFNFITSQPDLLYNCGRNLHGQLGIGSIDDPNKPTIIKNFTGSEILAVRSCFYHSILITKKGQTFSCGYS</sequence>
<evidence type="ECO:0000313" key="3">
    <source>
        <dbReference type="Proteomes" id="UP001150062"/>
    </source>
</evidence>
<feature type="repeat" description="RCC1" evidence="1">
    <location>
        <begin position="13"/>
        <end position="64"/>
    </location>
</feature>
<organism evidence="2 3">
    <name type="scientific">Anaeramoeba flamelloides</name>
    <dbReference type="NCBI Taxonomy" id="1746091"/>
    <lineage>
        <taxon>Eukaryota</taxon>
        <taxon>Metamonada</taxon>
        <taxon>Anaeramoebidae</taxon>
        <taxon>Anaeramoeba</taxon>
    </lineage>
</organism>
<gene>
    <name evidence="2" type="ORF">M0813_25304</name>
</gene>
<reference evidence="2" key="1">
    <citation type="submission" date="2022-08" db="EMBL/GenBank/DDBJ databases">
        <title>Novel sulfate-reducing endosymbionts in the free-living metamonad Anaeramoeba.</title>
        <authorList>
            <person name="Jerlstrom-Hultqvist J."/>
            <person name="Cepicka I."/>
            <person name="Gallot-Lavallee L."/>
            <person name="Salas-Leiva D."/>
            <person name="Curtis B.A."/>
            <person name="Zahonova K."/>
            <person name="Pipaliya S."/>
            <person name="Dacks J."/>
            <person name="Roger A.J."/>
        </authorList>
    </citation>
    <scope>NUCLEOTIDE SEQUENCE</scope>
    <source>
        <strain evidence="2">Schooner1</strain>
    </source>
</reference>
<evidence type="ECO:0000313" key="2">
    <source>
        <dbReference type="EMBL" id="KAJ6239252.1"/>
    </source>
</evidence>
<evidence type="ECO:0000256" key="1">
    <source>
        <dbReference type="PROSITE-ProRule" id="PRU00235"/>
    </source>
</evidence>
<proteinExistence type="predicted"/>
<dbReference type="Proteomes" id="UP001150062">
    <property type="component" value="Unassembled WGS sequence"/>
</dbReference>
<dbReference type="PROSITE" id="PS50012">
    <property type="entry name" value="RCC1_3"/>
    <property type="match status" value="1"/>
</dbReference>
<dbReference type="Pfam" id="PF00415">
    <property type="entry name" value="RCC1"/>
    <property type="match status" value="1"/>
</dbReference>
<dbReference type="EMBL" id="JAOAOG010000227">
    <property type="protein sequence ID" value="KAJ6239252.1"/>
    <property type="molecule type" value="Genomic_DNA"/>
</dbReference>
<accession>A0ABQ8Y539</accession>
<dbReference type="InterPro" id="IPR000408">
    <property type="entry name" value="Reg_chr_condens"/>
</dbReference>
<comment type="caution">
    <text evidence="2">The sequence shown here is derived from an EMBL/GenBank/DDBJ whole genome shotgun (WGS) entry which is preliminary data.</text>
</comment>